<dbReference type="SMART" id="SM00355">
    <property type="entry name" value="ZnF_C2H2"/>
    <property type="match status" value="5"/>
</dbReference>
<keyword evidence="11" id="KW-1185">Reference proteome</keyword>
<dbReference type="SMR" id="B4QV36"/>
<keyword evidence="2" id="KW-0677">Repeat</keyword>
<dbReference type="GO" id="GO:0008270">
    <property type="term" value="F:zinc ion binding"/>
    <property type="evidence" value="ECO:0007669"/>
    <property type="project" value="UniProtKB-UniRule"/>
</dbReference>
<dbReference type="Proteomes" id="UP000000304">
    <property type="component" value="Chromosome 3R"/>
</dbReference>
<dbReference type="Bgee" id="FBgn0191686">
    <property type="expression patterns" value="Expressed in female reproductive system and 2 other cell types or tissues"/>
</dbReference>
<dbReference type="OrthoDB" id="8117402at2759"/>
<evidence type="ECO:0000256" key="6">
    <source>
        <dbReference type="PROSITE-ProRule" id="PRU01263"/>
    </source>
</evidence>
<feature type="binding site" evidence="6">
    <location>
        <position position="53"/>
    </location>
    <ligand>
        <name>Zn(2+)</name>
        <dbReference type="ChEBI" id="CHEBI:29105"/>
    </ligand>
</feature>
<dbReference type="SUPFAM" id="SSF57716">
    <property type="entry name" value="Glucocorticoid receptor-like (DNA-binding domain)"/>
    <property type="match status" value="1"/>
</dbReference>
<feature type="binding site" evidence="6">
    <location>
        <position position="7"/>
    </location>
    <ligand>
        <name>Zn(2+)</name>
        <dbReference type="ChEBI" id="CHEBI:29105"/>
    </ligand>
</feature>
<name>B4QV36_DROSI</name>
<evidence type="ECO:0000256" key="2">
    <source>
        <dbReference type="ARBA" id="ARBA00022737"/>
    </source>
</evidence>
<feature type="domain" description="C2H2-type" evidence="8">
    <location>
        <begin position="269"/>
        <end position="297"/>
    </location>
</feature>
<dbReference type="InterPro" id="IPR013087">
    <property type="entry name" value="Znf_C2H2_type"/>
</dbReference>
<evidence type="ECO:0000313" key="10">
    <source>
        <dbReference type="EMBL" id="EDX12519.1"/>
    </source>
</evidence>
<evidence type="ECO:0000256" key="7">
    <source>
        <dbReference type="SAM" id="MobiDB-lite"/>
    </source>
</evidence>
<evidence type="ECO:0000259" key="8">
    <source>
        <dbReference type="PROSITE" id="PS50157"/>
    </source>
</evidence>
<feature type="region of interest" description="Disordered" evidence="7">
    <location>
        <begin position="141"/>
        <end position="162"/>
    </location>
</feature>
<dbReference type="PROSITE" id="PS51915">
    <property type="entry name" value="ZAD"/>
    <property type="match status" value="1"/>
</dbReference>
<dbReference type="PROSITE" id="PS50157">
    <property type="entry name" value="ZINC_FINGER_C2H2_2"/>
    <property type="match status" value="4"/>
</dbReference>
<evidence type="ECO:0000256" key="1">
    <source>
        <dbReference type="ARBA" id="ARBA00022723"/>
    </source>
</evidence>
<dbReference type="AlphaFoldDB" id="B4QV36"/>
<dbReference type="PhylomeDB" id="B4QV36"/>
<feature type="domain" description="C2H2-type" evidence="8">
    <location>
        <begin position="298"/>
        <end position="326"/>
    </location>
</feature>
<dbReference type="Gene3D" id="3.30.160.60">
    <property type="entry name" value="Classic Zinc Finger"/>
    <property type="match status" value="4"/>
</dbReference>
<proteinExistence type="predicted"/>
<dbReference type="Pfam" id="PF07776">
    <property type="entry name" value="zf-AD"/>
    <property type="match status" value="1"/>
</dbReference>
<organism evidence="10 11">
    <name type="scientific">Drosophila simulans</name>
    <name type="common">Fruit fly</name>
    <dbReference type="NCBI Taxonomy" id="7240"/>
    <lineage>
        <taxon>Eukaryota</taxon>
        <taxon>Metazoa</taxon>
        <taxon>Ecdysozoa</taxon>
        <taxon>Arthropoda</taxon>
        <taxon>Hexapoda</taxon>
        <taxon>Insecta</taxon>
        <taxon>Pterygota</taxon>
        <taxon>Neoptera</taxon>
        <taxon>Endopterygota</taxon>
        <taxon>Diptera</taxon>
        <taxon>Brachycera</taxon>
        <taxon>Muscomorpha</taxon>
        <taxon>Ephydroidea</taxon>
        <taxon>Drosophilidae</taxon>
        <taxon>Drosophila</taxon>
        <taxon>Sophophora</taxon>
    </lineage>
</organism>
<dbReference type="PROSITE" id="PS00028">
    <property type="entry name" value="ZINC_FINGER_C2H2_1"/>
    <property type="match status" value="5"/>
</dbReference>
<sequence length="393" mass="45503">MEKPSQCHLCASCIRRLNPTIIFSLEVLAKIKDLTGIWLEQNERQPRHICPSCLNDLNTSIKLKNRIQRVHDEATLRRGSWLDEDLSSTHTSDIEPEEDSSDLESEESHTTSYSEHQEGKLSDLENYPFDIIAEESEKDLNLDNEDNRNGPHNPNDSESPLIFKHKNPLIETTSLAKENLPETVDAQSPKKGNFIQIGSDMSLLKTDPSIKVVKPLALFPEDEAAENVPPTKRRARKIQSLECPKCERVFKTPYNLKTHMVRHTGEKNFPCTFCDKRFVTKYLVRLHERVRHMGEQPFKCNFCSKTFFTSSAKSRHERIRHIRDLSYQCDQCTKRFNTKTCLNKHKFLHTGLKPFDCVICQINFARRAALRRHFDSVAHLIRANAILEIEEEH</sequence>
<evidence type="ECO:0000256" key="5">
    <source>
        <dbReference type="PROSITE-ProRule" id="PRU00042"/>
    </source>
</evidence>
<feature type="domain" description="C2H2-type" evidence="8">
    <location>
        <begin position="241"/>
        <end position="268"/>
    </location>
</feature>
<gene>
    <name evidence="10" type="primary">Dsim\GD20208</name>
    <name evidence="10" type="ORF">Dsim_GD20208</name>
</gene>
<evidence type="ECO:0000256" key="3">
    <source>
        <dbReference type="ARBA" id="ARBA00022771"/>
    </source>
</evidence>
<dbReference type="Pfam" id="PF00096">
    <property type="entry name" value="zf-C2H2"/>
    <property type="match status" value="2"/>
</dbReference>
<reference evidence="10 11" key="1">
    <citation type="journal article" date="2007" name="Nature">
        <title>Evolution of genes and genomes on the Drosophila phylogeny.</title>
        <authorList>
            <consortium name="Drosophila 12 Genomes Consortium"/>
            <person name="Clark A.G."/>
            <person name="Eisen M.B."/>
            <person name="Smith D.R."/>
            <person name="Bergman C.M."/>
            <person name="Oliver B."/>
            <person name="Markow T.A."/>
            <person name="Kaufman T.C."/>
            <person name="Kellis M."/>
            <person name="Gelbart W."/>
            <person name="Iyer V.N."/>
            <person name="Pollard D.A."/>
            <person name="Sackton T.B."/>
            <person name="Larracuente A.M."/>
            <person name="Singh N.D."/>
            <person name="Abad J.P."/>
            <person name="Abt D.N."/>
            <person name="Adryan B."/>
            <person name="Aguade M."/>
            <person name="Akashi H."/>
            <person name="Anderson W.W."/>
            <person name="Aquadro C.F."/>
            <person name="Ardell D.H."/>
            <person name="Arguello R."/>
            <person name="Artieri C.G."/>
            <person name="Barbash D.A."/>
            <person name="Barker D."/>
            <person name="Barsanti P."/>
            <person name="Batterham P."/>
            <person name="Batzoglou S."/>
            <person name="Begun D."/>
            <person name="Bhutkar A."/>
            <person name="Blanco E."/>
            <person name="Bosak S.A."/>
            <person name="Bradley R.K."/>
            <person name="Brand A.D."/>
            <person name="Brent M.R."/>
            <person name="Brooks A.N."/>
            <person name="Brown R.H."/>
            <person name="Butlin R.K."/>
            <person name="Caggese C."/>
            <person name="Calvi B.R."/>
            <person name="Bernardo de Carvalho A."/>
            <person name="Caspi A."/>
            <person name="Castrezana S."/>
            <person name="Celniker S.E."/>
            <person name="Chang J.L."/>
            <person name="Chapple C."/>
            <person name="Chatterji S."/>
            <person name="Chinwalla A."/>
            <person name="Civetta A."/>
            <person name="Clifton S.W."/>
            <person name="Comeron J.M."/>
            <person name="Costello J.C."/>
            <person name="Coyne J.A."/>
            <person name="Daub J."/>
            <person name="David R.G."/>
            <person name="Delcher A.L."/>
            <person name="Delehaunty K."/>
            <person name="Do C.B."/>
            <person name="Ebling H."/>
            <person name="Edwards K."/>
            <person name="Eickbush T."/>
            <person name="Evans J.D."/>
            <person name="Filipski A."/>
            <person name="Findeiss S."/>
            <person name="Freyhult E."/>
            <person name="Fulton L."/>
            <person name="Fulton R."/>
            <person name="Garcia A.C."/>
            <person name="Gardiner A."/>
            <person name="Garfield D.A."/>
            <person name="Garvin B.E."/>
            <person name="Gibson G."/>
            <person name="Gilbert D."/>
            <person name="Gnerre S."/>
            <person name="Godfrey J."/>
            <person name="Good R."/>
            <person name="Gotea V."/>
            <person name="Gravely B."/>
            <person name="Greenberg A.J."/>
            <person name="Griffiths-Jones S."/>
            <person name="Gross S."/>
            <person name="Guigo R."/>
            <person name="Gustafson E.A."/>
            <person name="Haerty W."/>
            <person name="Hahn M.W."/>
            <person name="Halligan D.L."/>
            <person name="Halpern A.L."/>
            <person name="Halter G.M."/>
            <person name="Han M.V."/>
            <person name="Heger A."/>
            <person name="Hillier L."/>
            <person name="Hinrichs A.S."/>
            <person name="Holmes I."/>
            <person name="Hoskins R.A."/>
            <person name="Hubisz M.J."/>
            <person name="Hultmark D."/>
            <person name="Huntley M.A."/>
            <person name="Jaffe D.B."/>
            <person name="Jagadeeshan S."/>
            <person name="Jeck W.R."/>
            <person name="Johnson J."/>
            <person name="Jones C.D."/>
            <person name="Jordan W.C."/>
            <person name="Karpen G.H."/>
            <person name="Kataoka E."/>
            <person name="Keightley P.D."/>
            <person name="Kheradpour P."/>
            <person name="Kirkness E.F."/>
            <person name="Koerich L.B."/>
            <person name="Kristiansen K."/>
            <person name="Kudrna D."/>
            <person name="Kulathinal R.J."/>
            <person name="Kumar S."/>
            <person name="Kwok R."/>
            <person name="Lander E."/>
            <person name="Langley C.H."/>
            <person name="Lapoint R."/>
            <person name="Lazzaro B.P."/>
            <person name="Lee S.J."/>
            <person name="Levesque L."/>
            <person name="Li R."/>
            <person name="Lin C.F."/>
            <person name="Lin M.F."/>
            <person name="Lindblad-Toh K."/>
            <person name="Llopart A."/>
            <person name="Long M."/>
            <person name="Low L."/>
            <person name="Lozovsky E."/>
            <person name="Lu J."/>
            <person name="Luo M."/>
            <person name="Machado C.A."/>
            <person name="Makalowski W."/>
            <person name="Marzo M."/>
            <person name="Matsuda M."/>
            <person name="Matzkin L."/>
            <person name="McAllister B."/>
            <person name="McBride C.S."/>
            <person name="McKernan B."/>
            <person name="McKernan K."/>
            <person name="Mendez-Lago M."/>
            <person name="Minx P."/>
            <person name="Mollenhauer M.U."/>
            <person name="Montooth K."/>
            <person name="Mount S.M."/>
            <person name="Mu X."/>
            <person name="Myers E."/>
            <person name="Negre B."/>
            <person name="Newfeld S."/>
            <person name="Nielsen R."/>
            <person name="Noor M.A."/>
            <person name="O'Grady P."/>
            <person name="Pachter L."/>
            <person name="Papaceit M."/>
            <person name="Parisi M.J."/>
            <person name="Parisi M."/>
            <person name="Parts L."/>
            <person name="Pedersen J.S."/>
            <person name="Pesole G."/>
            <person name="Phillippy A.M."/>
            <person name="Ponting C.P."/>
            <person name="Pop M."/>
            <person name="Porcelli D."/>
            <person name="Powell J.R."/>
            <person name="Prohaska S."/>
            <person name="Pruitt K."/>
            <person name="Puig M."/>
            <person name="Quesneville H."/>
            <person name="Ram K.R."/>
            <person name="Rand D."/>
            <person name="Rasmussen M.D."/>
            <person name="Reed L.K."/>
            <person name="Reenan R."/>
            <person name="Reily A."/>
            <person name="Remington K.A."/>
            <person name="Rieger T.T."/>
            <person name="Ritchie M.G."/>
            <person name="Robin C."/>
            <person name="Rogers Y.H."/>
            <person name="Rohde C."/>
            <person name="Rozas J."/>
            <person name="Rubenfield M.J."/>
            <person name="Ruiz A."/>
            <person name="Russo S."/>
            <person name="Salzberg S.L."/>
            <person name="Sanchez-Gracia A."/>
            <person name="Saranga D.J."/>
            <person name="Sato H."/>
            <person name="Schaeffer S.W."/>
            <person name="Schatz M.C."/>
            <person name="Schlenke T."/>
            <person name="Schwartz R."/>
            <person name="Segarra C."/>
            <person name="Singh R.S."/>
            <person name="Sirot L."/>
            <person name="Sirota M."/>
            <person name="Sisneros N.B."/>
            <person name="Smith C.D."/>
            <person name="Smith T.F."/>
            <person name="Spieth J."/>
            <person name="Stage D.E."/>
            <person name="Stark A."/>
            <person name="Stephan W."/>
            <person name="Strausberg R.L."/>
            <person name="Strempel S."/>
            <person name="Sturgill D."/>
            <person name="Sutton G."/>
            <person name="Sutton G.G."/>
            <person name="Tao W."/>
            <person name="Teichmann S."/>
            <person name="Tobari Y.N."/>
            <person name="Tomimura Y."/>
            <person name="Tsolas J.M."/>
            <person name="Valente V.L."/>
            <person name="Venter E."/>
            <person name="Venter J.C."/>
            <person name="Vicario S."/>
            <person name="Vieira F.G."/>
            <person name="Vilella A.J."/>
            <person name="Villasante A."/>
            <person name="Walenz B."/>
            <person name="Wang J."/>
            <person name="Wasserman M."/>
            <person name="Watts T."/>
            <person name="Wilson D."/>
            <person name="Wilson R.K."/>
            <person name="Wing R.A."/>
            <person name="Wolfner M.F."/>
            <person name="Wong A."/>
            <person name="Wong G.K."/>
            <person name="Wu C.I."/>
            <person name="Wu G."/>
            <person name="Yamamoto D."/>
            <person name="Yang H.P."/>
            <person name="Yang S.P."/>
            <person name="Yorke J.A."/>
            <person name="Yoshida K."/>
            <person name="Zdobnov E."/>
            <person name="Zhang P."/>
            <person name="Zhang Y."/>
            <person name="Zimin A.V."/>
            <person name="Baldwin J."/>
            <person name="Abdouelleil A."/>
            <person name="Abdulkadir J."/>
            <person name="Abebe A."/>
            <person name="Abera B."/>
            <person name="Abreu J."/>
            <person name="Acer S.C."/>
            <person name="Aftuck L."/>
            <person name="Alexander A."/>
            <person name="An P."/>
            <person name="Anderson E."/>
            <person name="Anderson S."/>
            <person name="Arachi H."/>
            <person name="Azer M."/>
            <person name="Bachantsang P."/>
            <person name="Barry A."/>
            <person name="Bayul T."/>
            <person name="Berlin A."/>
            <person name="Bessette D."/>
            <person name="Bloom T."/>
            <person name="Blye J."/>
            <person name="Boguslavskiy L."/>
            <person name="Bonnet C."/>
            <person name="Boukhgalter B."/>
            <person name="Bourzgui I."/>
            <person name="Brown A."/>
            <person name="Cahill P."/>
            <person name="Channer S."/>
            <person name="Cheshatsang Y."/>
            <person name="Chuda L."/>
            <person name="Citroen M."/>
            <person name="Collymore A."/>
            <person name="Cooke P."/>
            <person name="Costello M."/>
            <person name="D'Aco K."/>
            <person name="Daza R."/>
            <person name="De Haan G."/>
            <person name="DeGray S."/>
            <person name="DeMaso C."/>
            <person name="Dhargay N."/>
            <person name="Dooley K."/>
            <person name="Dooley E."/>
            <person name="Doricent M."/>
            <person name="Dorje P."/>
            <person name="Dorjee K."/>
            <person name="Dupes A."/>
            <person name="Elong R."/>
            <person name="Falk J."/>
            <person name="Farina A."/>
            <person name="Faro S."/>
            <person name="Ferguson D."/>
            <person name="Fisher S."/>
            <person name="Foley C.D."/>
            <person name="Franke A."/>
            <person name="Friedrich D."/>
            <person name="Gadbois L."/>
            <person name="Gearin G."/>
            <person name="Gearin C.R."/>
            <person name="Giannoukos G."/>
            <person name="Goode T."/>
            <person name="Graham J."/>
            <person name="Grandbois E."/>
            <person name="Grewal S."/>
            <person name="Gyaltsen K."/>
            <person name="Hafez N."/>
            <person name="Hagos B."/>
            <person name="Hall J."/>
            <person name="Henson C."/>
            <person name="Hollinger A."/>
            <person name="Honan T."/>
            <person name="Huard M.D."/>
            <person name="Hughes L."/>
            <person name="Hurhula B."/>
            <person name="Husby M.E."/>
            <person name="Kamat A."/>
            <person name="Kanga B."/>
            <person name="Kashin S."/>
            <person name="Khazanovich D."/>
            <person name="Kisner P."/>
            <person name="Lance K."/>
            <person name="Lara M."/>
            <person name="Lee W."/>
            <person name="Lennon N."/>
            <person name="Letendre F."/>
            <person name="LeVine R."/>
            <person name="Lipovsky A."/>
            <person name="Liu X."/>
            <person name="Liu J."/>
            <person name="Liu S."/>
            <person name="Lokyitsang T."/>
            <person name="Lokyitsang Y."/>
            <person name="Lubonja R."/>
            <person name="Lui A."/>
            <person name="MacDonald P."/>
            <person name="Magnisalis V."/>
            <person name="Maru K."/>
            <person name="Matthews C."/>
            <person name="McCusker W."/>
            <person name="McDonough S."/>
            <person name="Mehta T."/>
            <person name="Meldrim J."/>
            <person name="Meneus L."/>
            <person name="Mihai O."/>
            <person name="Mihalev A."/>
            <person name="Mihova T."/>
            <person name="Mittelman R."/>
            <person name="Mlenga V."/>
            <person name="Montmayeur A."/>
            <person name="Mulrain L."/>
            <person name="Navidi A."/>
            <person name="Naylor J."/>
            <person name="Negash T."/>
            <person name="Nguyen T."/>
            <person name="Nguyen N."/>
            <person name="Nicol R."/>
            <person name="Norbu C."/>
            <person name="Norbu N."/>
            <person name="Novod N."/>
            <person name="O'Neill B."/>
            <person name="Osman S."/>
            <person name="Markiewicz E."/>
            <person name="Oyono O.L."/>
            <person name="Patti C."/>
            <person name="Phunkhang P."/>
            <person name="Pierre F."/>
            <person name="Priest M."/>
            <person name="Raghuraman S."/>
            <person name="Rege F."/>
            <person name="Reyes R."/>
            <person name="Rise C."/>
            <person name="Rogov P."/>
            <person name="Ross K."/>
            <person name="Ryan E."/>
            <person name="Settipalli S."/>
            <person name="Shea T."/>
            <person name="Sherpa N."/>
            <person name="Shi L."/>
            <person name="Shih D."/>
            <person name="Sparrow T."/>
            <person name="Spaulding J."/>
            <person name="Stalker J."/>
            <person name="Stange-Thomann N."/>
            <person name="Stavropoulos S."/>
            <person name="Stone C."/>
            <person name="Strader C."/>
            <person name="Tesfaye S."/>
            <person name="Thomson T."/>
            <person name="Thoulutsang Y."/>
            <person name="Thoulutsang D."/>
            <person name="Topham K."/>
            <person name="Topping I."/>
            <person name="Tsamla T."/>
            <person name="Vassiliev H."/>
            <person name="Vo A."/>
            <person name="Wangchuk T."/>
            <person name="Wangdi T."/>
            <person name="Weiand M."/>
            <person name="Wilkinson J."/>
            <person name="Wilson A."/>
            <person name="Yadav S."/>
            <person name="Young G."/>
            <person name="Yu Q."/>
            <person name="Zembek L."/>
            <person name="Zhong D."/>
            <person name="Zimmer A."/>
            <person name="Zwirko Z."/>
            <person name="Jaffe D.B."/>
            <person name="Alvarez P."/>
            <person name="Brockman W."/>
            <person name="Butler J."/>
            <person name="Chin C."/>
            <person name="Gnerre S."/>
            <person name="Grabherr M."/>
            <person name="Kleber M."/>
            <person name="Mauceli E."/>
            <person name="MacCallum I."/>
        </authorList>
    </citation>
    <scope>NUCLEOTIDE SEQUENCE [LARGE SCALE GENOMIC DNA]</scope>
    <source>
        <strain evidence="11">white501</strain>
    </source>
</reference>
<dbReference type="PANTHER" id="PTHR24408:SF58">
    <property type="entry name" value="TRANSCRIPTION FACTOR (TFIIIA), PUTATIVE (AFU_ORTHOLOGUE AFUA_1G05150)-RELATED"/>
    <property type="match status" value="1"/>
</dbReference>
<feature type="binding site" evidence="6">
    <location>
        <position position="10"/>
    </location>
    <ligand>
        <name>Zn(2+)</name>
        <dbReference type="ChEBI" id="CHEBI:29105"/>
    </ligand>
</feature>
<dbReference type="InterPro" id="IPR036236">
    <property type="entry name" value="Znf_C2H2_sf"/>
</dbReference>
<feature type="binding site" evidence="6">
    <location>
        <position position="50"/>
    </location>
    <ligand>
        <name>Zn(2+)</name>
        <dbReference type="ChEBI" id="CHEBI:29105"/>
    </ligand>
</feature>
<dbReference type="GO" id="GO:0000978">
    <property type="term" value="F:RNA polymerase II cis-regulatory region sequence-specific DNA binding"/>
    <property type="evidence" value="ECO:0007669"/>
    <property type="project" value="EnsemblMetazoa"/>
</dbReference>
<dbReference type="EMBL" id="CM000364">
    <property type="protein sequence ID" value="EDX12519.1"/>
    <property type="molecule type" value="Genomic_DNA"/>
</dbReference>
<dbReference type="OMA" id="ICTCCHL"/>
<feature type="compositionally biased region" description="Acidic residues" evidence="7">
    <location>
        <begin position="94"/>
        <end position="105"/>
    </location>
</feature>
<accession>B4QV36</accession>
<evidence type="ECO:0000313" key="11">
    <source>
        <dbReference type="Proteomes" id="UP000000304"/>
    </source>
</evidence>
<dbReference type="SUPFAM" id="SSF57667">
    <property type="entry name" value="beta-beta-alpha zinc fingers"/>
    <property type="match status" value="3"/>
</dbReference>
<feature type="region of interest" description="Disordered" evidence="7">
    <location>
        <begin position="86"/>
        <end position="120"/>
    </location>
</feature>
<dbReference type="GO" id="GO:0001228">
    <property type="term" value="F:DNA-binding transcription activator activity, RNA polymerase II-specific"/>
    <property type="evidence" value="ECO:0007669"/>
    <property type="project" value="EnsemblMetazoa"/>
</dbReference>
<dbReference type="HOGENOM" id="CLU_002678_94_3_1"/>
<dbReference type="STRING" id="7240.B4QV36"/>
<keyword evidence="1 6" id="KW-0479">Metal-binding</keyword>
<protein>
    <submittedName>
        <fullName evidence="10">GD20208</fullName>
    </submittedName>
</protein>
<dbReference type="InterPro" id="IPR012934">
    <property type="entry name" value="Znf_AD"/>
</dbReference>
<feature type="domain" description="C2H2-type" evidence="8">
    <location>
        <begin position="327"/>
        <end position="354"/>
    </location>
</feature>
<dbReference type="PANTHER" id="PTHR24408">
    <property type="entry name" value="ZINC FINGER PROTEIN"/>
    <property type="match status" value="1"/>
</dbReference>
<keyword evidence="4 6" id="KW-0862">Zinc</keyword>
<dbReference type="GO" id="GO:0005634">
    <property type="term" value="C:nucleus"/>
    <property type="evidence" value="ECO:0007669"/>
    <property type="project" value="InterPro"/>
</dbReference>
<evidence type="ECO:0000256" key="4">
    <source>
        <dbReference type="ARBA" id="ARBA00022833"/>
    </source>
</evidence>
<keyword evidence="3 5" id="KW-0863">Zinc-finger</keyword>
<evidence type="ECO:0000259" key="9">
    <source>
        <dbReference type="PROSITE" id="PS51915"/>
    </source>
</evidence>
<feature type="domain" description="ZAD" evidence="9">
    <location>
        <begin position="5"/>
        <end position="77"/>
    </location>
</feature>